<evidence type="ECO:0000313" key="2">
    <source>
        <dbReference type="EMBL" id="KKN60402.1"/>
    </source>
</evidence>
<proteinExistence type="predicted"/>
<keyword evidence="1" id="KW-1133">Transmembrane helix</keyword>
<dbReference type="EMBL" id="LAZR01000697">
    <property type="protein sequence ID" value="KKN60402.1"/>
    <property type="molecule type" value="Genomic_DNA"/>
</dbReference>
<reference evidence="2" key="1">
    <citation type="journal article" date="2015" name="Nature">
        <title>Complex archaea that bridge the gap between prokaryotes and eukaryotes.</title>
        <authorList>
            <person name="Spang A."/>
            <person name="Saw J.H."/>
            <person name="Jorgensen S.L."/>
            <person name="Zaremba-Niedzwiedzka K."/>
            <person name="Martijn J."/>
            <person name="Lind A.E."/>
            <person name="van Eijk R."/>
            <person name="Schleper C."/>
            <person name="Guy L."/>
            <person name="Ettema T.J."/>
        </authorList>
    </citation>
    <scope>NUCLEOTIDE SEQUENCE</scope>
</reference>
<organism evidence="2">
    <name type="scientific">marine sediment metagenome</name>
    <dbReference type="NCBI Taxonomy" id="412755"/>
    <lineage>
        <taxon>unclassified sequences</taxon>
        <taxon>metagenomes</taxon>
        <taxon>ecological metagenomes</taxon>
    </lineage>
</organism>
<sequence length="36" mass="3737">MDYLMKRLGEALGSCAVLGAAFGITFGLGVLVRHVA</sequence>
<name>A0A0F9SDN6_9ZZZZ</name>
<comment type="caution">
    <text evidence="2">The sequence shown here is derived from an EMBL/GenBank/DDBJ whole genome shotgun (WGS) entry which is preliminary data.</text>
</comment>
<feature type="transmembrane region" description="Helical" evidence="1">
    <location>
        <begin position="12"/>
        <end position="32"/>
    </location>
</feature>
<accession>A0A0F9SDN6</accession>
<protein>
    <submittedName>
        <fullName evidence="2">Uncharacterized protein</fullName>
    </submittedName>
</protein>
<dbReference type="AlphaFoldDB" id="A0A0F9SDN6"/>
<keyword evidence="1" id="KW-0812">Transmembrane</keyword>
<evidence type="ECO:0000256" key="1">
    <source>
        <dbReference type="SAM" id="Phobius"/>
    </source>
</evidence>
<keyword evidence="1" id="KW-0472">Membrane</keyword>
<gene>
    <name evidence="2" type="ORF">LCGC14_0532360</name>
</gene>